<dbReference type="RefSeq" id="WP_095309675.1">
    <property type="nucleotide sequence ID" value="NZ_BORC01000008.1"/>
</dbReference>
<dbReference type="InterPro" id="IPR053150">
    <property type="entry name" value="Teicoplanin_resist-assoc"/>
</dbReference>
<protein>
    <recommendedName>
        <fullName evidence="2">VanZ-like domain-containing protein</fullName>
    </recommendedName>
</protein>
<dbReference type="EMBL" id="BORC01000008">
    <property type="protein sequence ID" value="GIN63827.1"/>
    <property type="molecule type" value="Genomic_DNA"/>
</dbReference>
<name>A0A919WLC3_9BACI</name>
<evidence type="ECO:0000259" key="2">
    <source>
        <dbReference type="Pfam" id="PF04892"/>
    </source>
</evidence>
<gene>
    <name evidence="3" type="ORF">J27TS8_38200</name>
</gene>
<feature type="transmembrane region" description="Helical" evidence="1">
    <location>
        <begin position="7"/>
        <end position="29"/>
    </location>
</feature>
<evidence type="ECO:0000256" key="1">
    <source>
        <dbReference type="SAM" id="Phobius"/>
    </source>
</evidence>
<feature type="transmembrane region" description="Helical" evidence="1">
    <location>
        <begin position="102"/>
        <end position="120"/>
    </location>
</feature>
<sequence>MKFVVKVGLAVVFSFYLLVLTKLILIKYLSIQEIISHFTFTYEGMWNKHNFIPFKTIGYYLFFANDINFSIRVENLTGNIIGFAPFGFMFPLLFAKFHGFKNVAIATFCLSLTFETLQLIFKFGSFDVDDLILNTIGGMLGYIPIKLASLYMNNRKLKRTFVR</sequence>
<keyword evidence="1" id="KW-0472">Membrane</keyword>
<feature type="domain" description="VanZ-like" evidence="2">
    <location>
        <begin position="13"/>
        <end position="147"/>
    </location>
</feature>
<feature type="transmembrane region" description="Helical" evidence="1">
    <location>
        <begin position="132"/>
        <end position="153"/>
    </location>
</feature>
<dbReference type="InterPro" id="IPR006976">
    <property type="entry name" value="VanZ-like"/>
</dbReference>
<dbReference type="AlphaFoldDB" id="A0A919WLC3"/>
<keyword evidence="1" id="KW-0812">Transmembrane</keyword>
<keyword evidence="1" id="KW-1133">Transmembrane helix</keyword>
<keyword evidence="4" id="KW-1185">Reference proteome</keyword>
<dbReference type="PANTHER" id="PTHR36834">
    <property type="entry name" value="MEMBRANE PROTEIN-RELATED"/>
    <property type="match status" value="1"/>
</dbReference>
<evidence type="ECO:0000313" key="3">
    <source>
        <dbReference type="EMBL" id="GIN63827.1"/>
    </source>
</evidence>
<comment type="caution">
    <text evidence="3">The sequence shown here is derived from an EMBL/GenBank/DDBJ whole genome shotgun (WGS) entry which is preliminary data.</text>
</comment>
<organism evidence="3 4">
    <name type="scientific">Robertmurraya siralis</name>
    <dbReference type="NCBI Taxonomy" id="77777"/>
    <lineage>
        <taxon>Bacteria</taxon>
        <taxon>Bacillati</taxon>
        <taxon>Bacillota</taxon>
        <taxon>Bacilli</taxon>
        <taxon>Bacillales</taxon>
        <taxon>Bacillaceae</taxon>
        <taxon>Robertmurraya</taxon>
    </lineage>
</organism>
<dbReference type="Proteomes" id="UP000682111">
    <property type="component" value="Unassembled WGS sequence"/>
</dbReference>
<proteinExistence type="predicted"/>
<feature type="transmembrane region" description="Helical" evidence="1">
    <location>
        <begin position="76"/>
        <end position="95"/>
    </location>
</feature>
<dbReference type="OrthoDB" id="4822551at2"/>
<accession>A0A919WLC3</accession>
<evidence type="ECO:0000313" key="4">
    <source>
        <dbReference type="Proteomes" id="UP000682111"/>
    </source>
</evidence>
<dbReference type="Pfam" id="PF04892">
    <property type="entry name" value="VanZ"/>
    <property type="match status" value="1"/>
</dbReference>
<reference evidence="3" key="1">
    <citation type="submission" date="2021-03" db="EMBL/GenBank/DDBJ databases">
        <title>Antimicrobial resistance genes in bacteria isolated from Japanese honey, and their potential for conferring macrolide and lincosamide resistance in the American foulbrood pathogen Paenibacillus larvae.</title>
        <authorList>
            <person name="Okamoto M."/>
            <person name="Kumagai M."/>
            <person name="Kanamori H."/>
            <person name="Takamatsu D."/>
        </authorList>
    </citation>
    <scope>NUCLEOTIDE SEQUENCE</scope>
    <source>
        <strain evidence="3">J27TS8</strain>
    </source>
</reference>
<dbReference type="PANTHER" id="PTHR36834:SF1">
    <property type="entry name" value="INTEGRAL MEMBRANE PROTEIN"/>
    <property type="match status" value="1"/>
</dbReference>